<proteinExistence type="predicted"/>
<feature type="domain" description="AB hydrolase-1" evidence="2">
    <location>
        <begin position="79"/>
        <end position="282"/>
    </location>
</feature>
<evidence type="ECO:0000259" key="2">
    <source>
        <dbReference type="Pfam" id="PF00561"/>
    </source>
</evidence>
<dbReference type="Proteomes" id="UP000003704">
    <property type="component" value="Unassembled WGS sequence"/>
</dbReference>
<keyword evidence="3" id="KW-0378">Hydrolase</keyword>
<dbReference type="GO" id="GO:0047372">
    <property type="term" value="F:monoacylglycerol lipase activity"/>
    <property type="evidence" value="ECO:0007669"/>
    <property type="project" value="TreeGrafter"/>
</dbReference>
<feature type="signal peptide" evidence="1">
    <location>
        <begin position="1"/>
        <end position="19"/>
    </location>
</feature>
<dbReference type="InterPro" id="IPR029058">
    <property type="entry name" value="AB_hydrolase_fold"/>
</dbReference>
<dbReference type="OrthoDB" id="9773293at2"/>
<evidence type="ECO:0000313" key="3">
    <source>
        <dbReference type="EMBL" id="EIT69668.1"/>
    </source>
</evidence>
<dbReference type="PRINTS" id="PR00412">
    <property type="entry name" value="EPOXHYDRLASE"/>
</dbReference>
<dbReference type="Pfam" id="PF00561">
    <property type="entry name" value="Abhydrolase_1"/>
    <property type="match status" value="1"/>
</dbReference>
<dbReference type="PANTHER" id="PTHR43798:SF33">
    <property type="entry name" value="HYDROLASE, PUTATIVE (AFU_ORTHOLOGUE AFUA_2G14860)-RELATED"/>
    <property type="match status" value="1"/>
</dbReference>
<sequence length="342" mass="37907">MIRTMTATLLTCLALPAFATPPPDNPPAMRAEAQPSPALGMEGFAYPFLVRGFAFETQRQGLQMAYMDVAPTGKPNGRTVVLLHGKNFCAATWEAQMRSLLAAGYRVVAPDQIGFCKSSKPASYQYSLAQLAANTHALTQKLGLQRITLIGHSMGGMLAMRYALMYPQQLEKLVLVNPIGLEDWLAEGVPYLGIDAYYEKELKTSAESIKQYQLKTYYDGKWKPEYDRWVRMLADQYDGVDGKLTAWNQALTTDMLLTQPVIREIDRIRVPTLLMIGQRDNTAIGKDAAPASVAKRLGQYPKLGREAAQRIAGSELVSFDDLGHSPQVQDAARFDAELLKRL</sequence>
<reference evidence="3 4" key="1">
    <citation type="journal article" date="2012" name="J. Bacteriol.">
        <title>Genome Sequence of n-Alkane-Degrading Hydrocarboniphaga effusa Strain AP103T (ATCC BAA-332T).</title>
        <authorList>
            <person name="Chang H.K."/>
            <person name="Zylstra G.J."/>
            <person name="Chae J.C."/>
        </authorList>
    </citation>
    <scope>NUCLEOTIDE SEQUENCE [LARGE SCALE GENOMIC DNA]</scope>
    <source>
        <strain evidence="3 4">AP103</strain>
    </source>
</reference>
<dbReference type="EMBL" id="AKGD01000002">
    <property type="protein sequence ID" value="EIT69668.1"/>
    <property type="molecule type" value="Genomic_DNA"/>
</dbReference>
<keyword evidence="4" id="KW-1185">Reference proteome</keyword>
<dbReference type="PANTHER" id="PTHR43798">
    <property type="entry name" value="MONOACYLGLYCEROL LIPASE"/>
    <property type="match status" value="1"/>
</dbReference>
<feature type="chain" id="PRO_5003714433" evidence="1">
    <location>
        <begin position="20"/>
        <end position="342"/>
    </location>
</feature>
<dbReference type="InterPro" id="IPR000073">
    <property type="entry name" value="AB_hydrolase_1"/>
</dbReference>
<gene>
    <name evidence="3" type="ORF">WQQ_32500</name>
</gene>
<evidence type="ECO:0000256" key="1">
    <source>
        <dbReference type="SAM" id="SignalP"/>
    </source>
</evidence>
<dbReference type="AlphaFoldDB" id="I8T7E6"/>
<dbReference type="GO" id="GO:0046464">
    <property type="term" value="P:acylglycerol catabolic process"/>
    <property type="evidence" value="ECO:0007669"/>
    <property type="project" value="TreeGrafter"/>
</dbReference>
<protein>
    <submittedName>
        <fullName evidence="3">Hydrolase</fullName>
    </submittedName>
</protein>
<dbReference type="Gene3D" id="3.40.50.1820">
    <property type="entry name" value="alpha/beta hydrolase"/>
    <property type="match status" value="1"/>
</dbReference>
<dbReference type="PRINTS" id="PR00111">
    <property type="entry name" value="ABHYDROLASE"/>
</dbReference>
<name>I8T7E6_9GAMM</name>
<evidence type="ECO:0000313" key="4">
    <source>
        <dbReference type="Proteomes" id="UP000003704"/>
    </source>
</evidence>
<dbReference type="GO" id="GO:0016020">
    <property type="term" value="C:membrane"/>
    <property type="evidence" value="ECO:0007669"/>
    <property type="project" value="TreeGrafter"/>
</dbReference>
<accession>I8T7E6</accession>
<keyword evidence="1" id="KW-0732">Signal</keyword>
<comment type="caution">
    <text evidence="3">The sequence shown here is derived from an EMBL/GenBank/DDBJ whole genome shotgun (WGS) entry which is preliminary data.</text>
</comment>
<organism evidence="3 4">
    <name type="scientific">Hydrocarboniphaga effusa AP103</name>
    <dbReference type="NCBI Taxonomy" id="1172194"/>
    <lineage>
        <taxon>Bacteria</taxon>
        <taxon>Pseudomonadati</taxon>
        <taxon>Pseudomonadota</taxon>
        <taxon>Gammaproteobacteria</taxon>
        <taxon>Nevskiales</taxon>
        <taxon>Nevskiaceae</taxon>
        <taxon>Hydrocarboniphaga</taxon>
    </lineage>
</organism>
<dbReference type="InterPro" id="IPR000639">
    <property type="entry name" value="Epox_hydrolase-like"/>
</dbReference>
<dbReference type="SUPFAM" id="SSF53474">
    <property type="entry name" value="alpha/beta-Hydrolases"/>
    <property type="match status" value="1"/>
</dbReference>
<dbReference type="PATRIC" id="fig|1172194.4.peg.3151"/>
<dbReference type="STRING" id="1172194.WQQ_32500"/>
<dbReference type="InterPro" id="IPR050266">
    <property type="entry name" value="AB_hydrolase_sf"/>
</dbReference>